<keyword evidence="7 9" id="KW-0472">Membrane</keyword>
<dbReference type="NCBIfam" id="TIGR01007">
    <property type="entry name" value="eps_fam"/>
    <property type="match status" value="1"/>
</dbReference>
<evidence type="ECO:0000256" key="1">
    <source>
        <dbReference type="ARBA" id="ARBA00004651"/>
    </source>
</evidence>
<evidence type="ECO:0000259" key="10">
    <source>
        <dbReference type="Pfam" id="PF02706"/>
    </source>
</evidence>
<dbReference type="SUPFAM" id="SSF52540">
    <property type="entry name" value="P-loop containing nucleoside triphosphate hydrolases"/>
    <property type="match status" value="1"/>
</dbReference>
<keyword evidence="8" id="KW-0175">Coiled coil</keyword>
<feature type="domain" description="Polysaccharide chain length determinant N-terminal" evidence="10">
    <location>
        <begin position="23"/>
        <end position="112"/>
    </location>
</feature>
<gene>
    <name evidence="11" type="ORF">DF3PB_390002</name>
</gene>
<dbReference type="PANTHER" id="PTHR32309:SF13">
    <property type="entry name" value="FERRIC ENTEROBACTIN TRANSPORT PROTEIN FEPE"/>
    <property type="match status" value="1"/>
</dbReference>
<dbReference type="AlphaFoldDB" id="A0A380TGM5"/>
<evidence type="ECO:0000256" key="5">
    <source>
        <dbReference type="ARBA" id="ARBA00022840"/>
    </source>
</evidence>
<dbReference type="CDD" id="cd05387">
    <property type="entry name" value="BY-kinase"/>
    <property type="match status" value="1"/>
</dbReference>
<sequence length="744" mass="81653">MQMDRPNLTPAYPSVWAAERSYDIRELTRIVRRRKSIVIGTVTLILALTVFFLSQLTPTYRAEALVIVESRKANIADLREILTDVSANQETTRNEIEVIRSRTLARRVIEQLGLAERDEFTSSRSRSLLEIASKAAALGGKDDTNPGSADRQALEARAARAASLDEVVDEFLKHLDVRPTKASRVISVRFQSRDAQLAADVANAVADTYTNRFIETKIAIAEKATGWLKGQVKALREAVARSEKAVEAFRTQSGLLRGSQVTLISEEISEINRRLAAASADRAQATATLNEVQALQKASNIEAAQAIMESPVVQQLRIQEAAVLRELAELSIELGERHPRVINKKSELEKFRAKIEAEMERVLKGYATAVSVATAREDSLERELNKLKSKQALANSREIELRELEREAEANRKLLETFLTRLKETTPQLDTEMQVPGATVLSPAAVPLRSLPDKRIVLAVATIIALLLGLGLALMAERLDYGFRHAEQVSEATGLPVIAHLPVARSGRDGPEAAMLDSQPSLFLEGIRSTYIQLALRSKRPAIRSLLVTSSMPKEGKTTLAIGLTRARAIAGHRALLIDADLRRPSVHVRLKLAREPGLVDLLVGDASLEQVLQRDEPTGAFVIASGSAARDPSDLLGSKAVKAFLDQACESFDLVVLDSSPLMSVSDACNLAPLAEETVFVIQWGKTGREVVKLALEKLTETQGVPRGIVLSRVDTAKIRLYGYGDAAYYDRTVREYYTRGSA</sequence>
<evidence type="ECO:0000256" key="6">
    <source>
        <dbReference type="ARBA" id="ARBA00022989"/>
    </source>
</evidence>
<feature type="transmembrane region" description="Helical" evidence="9">
    <location>
        <begin position="37"/>
        <end position="56"/>
    </location>
</feature>
<dbReference type="EMBL" id="UIDG01000323">
    <property type="protein sequence ID" value="SUS07157.1"/>
    <property type="molecule type" value="Genomic_DNA"/>
</dbReference>
<comment type="subcellular location">
    <subcellularLocation>
        <location evidence="1">Cell membrane</location>
        <topology evidence="1">Multi-pass membrane protein</topology>
    </subcellularLocation>
</comment>
<name>A0A380TGM5_9ZZZZ</name>
<organism evidence="11">
    <name type="scientific">metagenome</name>
    <dbReference type="NCBI Taxonomy" id="256318"/>
    <lineage>
        <taxon>unclassified sequences</taxon>
        <taxon>metagenomes</taxon>
    </lineage>
</organism>
<keyword evidence="5" id="KW-0067">ATP-binding</keyword>
<dbReference type="GO" id="GO:0005524">
    <property type="term" value="F:ATP binding"/>
    <property type="evidence" value="ECO:0007669"/>
    <property type="project" value="UniProtKB-KW"/>
</dbReference>
<keyword evidence="2" id="KW-1003">Cell membrane</keyword>
<dbReference type="Pfam" id="PF02706">
    <property type="entry name" value="Wzz"/>
    <property type="match status" value="1"/>
</dbReference>
<evidence type="ECO:0000256" key="4">
    <source>
        <dbReference type="ARBA" id="ARBA00022741"/>
    </source>
</evidence>
<proteinExistence type="predicted"/>
<keyword evidence="6 9" id="KW-1133">Transmembrane helix</keyword>
<accession>A0A380TGM5</accession>
<keyword evidence="4" id="KW-0547">Nucleotide-binding</keyword>
<reference evidence="11" key="1">
    <citation type="submission" date="2018-07" db="EMBL/GenBank/DDBJ databases">
        <authorList>
            <person name="Quirk P.G."/>
            <person name="Krulwich T.A."/>
        </authorList>
    </citation>
    <scope>NUCLEOTIDE SEQUENCE</scope>
</reference>
<dbReference type="GO" id="GO:0004713">
    <property type="term" value="F:protein tyrosine kinase activity"/>
    <property type="evidence" value="ECO:0007669"/>
    <property type="project" value="TreeGrafter"/>
</dbReference>
<evidence type="ECO:0000256" key="3">
    <source>
        <dbReference type="ARBA" id="ARBA00022692"/>
    </source>
</evidence>
<dbReference type="InterPro" id="IPR050445">
    <property type="entry name" value="Bact_polysacc_biosynth/exp"/>
</dbReference>
<evidence type="ECO:0000256" key="7">
    <source>
        <dbReference type="ARBA" id="ARBA00023136"/>
    </source>
</evidence>
<dbReference type="InterPro" id="IPR003856">
    <property type="entry name" value="LPS_length_determ_N"/>
</dbReference>
<feature type="coiled-coil region" evidence="8">
    <location>
        <begin position="313"/>
        <end position="421"/>
    </location>
</feature>
<dbReference type="InterPro" id="IPR005702">
    <property type="entry name" value="Wzc-like_C"/>
</dbReference>
<dbReference type="PANTHER" id="PTHR32309">
    <property type="entry name" value="TYROSINE-PROTEIN KINASE"/>
    <property type="match status" value="1"/>
</dbReference>
<protein>
    <submittedName>
        <fullName evidence="11">Putative Capsular exopolysaccharide family</fullName>
    </submittedName>
</protein>
<feature type="transmembrane region" description="Helical" evidence="9">
    <location>
        <begin position="456"/>
        <end position="476"/>
    </location>
</feature>
<dbReference type="GO" id="GO:0005886">
    <property type="term" value="C:plasma membrane"/>
    <property type="evidence" value="ECO:0007669"/>
    <property type="project" value="UniProtKB-SubCell"/>
</dbReference>
<dbReference type="InterPro" id="IPR027417">
    <property type="entry name" value="P-loop_NTPase"/>
</dbReference>
<dbReference type="Gene3D" id="3.40.50.300">
    <property type="entry name" value="P-loop containing nucleotide triphosphate hydrolases"/>
    <property type="match status" value="1"/>
</dbReference>
<evidence type="ECO:0000256" key="9">
    <source>
        <dbReference type="SAM" id="Phobius"/>
    </source>
</evidence>
<evidence type="ECO:0000313" key="11">
    <source>
        <dbReference type="EMBL" id="SUS07157.1"/>
    </source>
</evidence>
<evidence type="ECO:0000256" key="2">
    <source>
        <dbReference type="ARBA" id="ARBA00022475"/>
    </source>
</evidence>
<evidence type="ECO:0000256" key="8">
    <source>
        <dbReference type="SAM" id="Coils"/>
    </source>
</evidence>
<keyword evidence="3 9" id="KW-0812">Transmembrane</keyword>